<dbReference type="InterPro" id="IPR055259">
    <property type="entry name" value="YkvP/CgeB_Glyco_trans-like"/>
</dbReference>
<protein>
    <submittedName>
        <fullName evidence="4">Uncharacterized protein</fullName>
    </submittedName>
</protein>
<sequence>MSFAEAEIARTNWESIWHPPVDFFEPRKLKPNSSLSMAAVVGEKLYQGLRYEGRMHIALPGTWRDILDFADVDFLIVESFFASCTGHWKYGQTSEGVARTDLKELLDYARERSVPTVYWITHGVEYFSAFSDFSRLFDYVFCADPGMVELLAAAGIKARILLPAVQPAVHNPLKRSDAEPFFIDVLVDRVSLVHKSVPGGKALHDLGEHGYKSIDSGSLSANSHLRRDERFLGTVSPEASLEVMKRASVYVTFESSAESPTSQQWRSLQAVACKSLVVHYGDLRAGDIRQGLVQSCKSREELLVALAAFEKDELYRRRLAHKAWRKVYGEHTFSHRLRSVADVLGIEHDWVEFQKISVVMPTCRQELVSVALLNFERQVYQNKELIVVMNWAGASADSIPEGLDTKALVMPFENSAAACLNFGIEHALGKYCVRMDDDDFYGEYFLHDIALSLKAVDAVVFGKPPAYICFESDGSIYARSAAFPDTVLSKNDVLSGSKWLAGNSLGGDVSFLKDHPYPDFCLDAADTGFLKNAALYVDEFFVFDAFNSVASRRADTSSHTWKITEAALRSKGARLVGVAVGDLFV</sequence>
<evidence type="ECO:0000313" key="4">
    <source>
        <dbReference type="EMBL" id="RHW20197.1"/>
    </source>
</evidence>
<dbReference type="Gene3D" id="3.90.550.10">
    <property type="entry name" value="Spore Coat Polysaccharide Biosynthesis Protein SpsA, Chain A"/>
    <property type="match status" value="1"/>
</dbReference>
<proteinExistence type="predicted"/>
<keyword evidence="1" id="KW-1003">Cell membrane</keyword>
<dbReference type="Pfam" id="PF00535">
    <property type="entry name" value="Glycos_transf_2"/>
    <property type="match status" value="1"/>
</dbReference>
<dbReference type="RefSeq" id="WP_119701872.1">
    <property type="nucleotide sequence ID" value="NZ_QJSA01000014.1"/>
</dbReference>
<gene>
    <name evidence="4" type="ORF">C2846_15345</name>
</gene>
<evidence type="ECO:0000313" key="5">
    <source>
        <dbReference type="Proteomes" id="UP000265745"/>
    </source>
</evidence>
<keyword evidence="5" id="KW-1185">Reference proteome</keyword>
<accession>A0A396RUD7</accession>
<dbReference type="EMBL" id="QJSA01000014">
    <property type="protein sequence ID" value="RHW20197.1"/>
    <property type="molecule type" value="Genomic_DNA"/>
</dbReference>
<dbReference type="Proteomes" id="UP000265745">
    <property type="component" value="Unassembled WGS sequence"/>
</dbReference>
<feature type="domain" description="Glycosyltransferase 2-like" evidence="2">
    <location>
        <begin position="357"/>
        <end position="468"/>
    </location>
</feature>
<dbReference type="Pfam" id="PF13524">
    <property type="entry name" value="Glyco_trans_1_2"/>
    <property type="match status" value="1"/>
</dbReference>
<dbReference type="OrthoDB" id="8742915at2"/>
<dbReference type="CDD" id="cd00761">
    <property type="entry name" value="Glyco_tranf_GTA_type"/>
    <property type="match status" value="1"/>
</dbReference>
<keyword evidence="1" id="KW-0997">Cell inner membrane</keyword>
<evidence type="ECO:0000259" key="2">
    <source>
        <dbReference type="Pfam" id="PF00535"/>
    </source>
</evidence>
<reference evidence="4 5" key="1">
    <citation type="submission" date="2018-06" db="EMBL/GenBank/DDBJ databases">
        <title>Pseudomonas jilinensis sp. nov., isolated from the production water of Jilin Oilfield in China.</title>
        <authorList>
            <person name="Wang J."/>
        </authorList>
    </citation>
    <scope>NUCLEOTIDE SEQUENCE [LARGE SCALE GENOMIC DNA]</scope>
    <source>
        <strain evidence="4 5">JS15-10A1</strain>
    </source>
</reference>
<evidence type="ECO:0000259" key="3">
    <source>
        <dbReference type="Pfam" id="PF13524"/>
    </source>
</evidence>
<keyword evidence="1" id="KW-0472">Membrane</keyword>
<evidence type="ECO:0000256" key="1">
    <source>
        <dbReference type="ARBA" id="ARBA00022519"/>
    </source>
</evidence>
<dbReference type="AlphaFoldDB" id="A0A396RUD7"/>
<dbReference type="SUPFAM" id="SSF53448">
    <property type="entry name" value="Nucleotide-diphospho-sugar transferases"/>
    <property type="match status" value="1"/>
</dbReference>
<dbReference type="InterPro" id="IPR001173">
    <property type="entry name" value="Glyco_trans_2-like"/>
</dbReference>
<feature type="domain" description="Spore protein YkvP/CgeB glycosyl transferase-like" evidence="3">
    <location>
        <begin position="229"/>
        <end position="340"/>
    </location>
</feature>
<organism evidence="4 5">
    <name type="scientific">Pseudomonas jilinensis</name>
    <dbReference type="NCBI Taxonomy" id="2078689"/>
    <lineage>
        <taxon>Bacteria</taxon>
        <taxon>Pseudomonadati</taxon>
        <taxon>Pseudomonadota</taxon>
        <taxon>Gammaproteobacteria</taxon>
        <taxon>Pseudomonadales</taxon>
        <taxon>Pseudomonadaceae</taxon>
        <taxon>Pseudomonas</taxon>
    </lineage>
</organism>
<name>A0A396RUD7_9PSED</name>
<comment type="caution">
    <text evidence="4">The sequence shown here is derived from an EMBL/GenBank/DDBJ whole genome shotgun (WGS) entry which is preliminary data.</text>
</comment>
<dbReference type="InterPro" id="IPR029044">
    <property type="entry name" value="Nucleotide-diphossugar_trans"/>
</dbReference>